<sequence>MAGRADSTVLAGARVVLPTGTVENGRVIVEGTRIAGSTTEDARTVDLSGHWVVPGFVDIHNHGGGGASFATGTAEDVLTGVRAHRAHGTTTVVASTVTGEMDFLARQAGLLSELVEQGELAGIHFEGPFISPCRKGAHSEQLLRDPDPAEVRKLLDAARGSARMVTLATELPGGIESVRLLAEHGVIAAVGHTDATYEQTVEAIDAGATVATHLYNAMPAIGHRDPGPVTALLEDERITVELINDGTHLHPAALELAYHHAGSDRVALITDAMDAAGAGDGFYELGPLAVEVRDGVARLVEGGSIAGSTLTLDTAFRRAVTIDRIPVEDVVRSISANPARLLGLDHRVGSLDPGKDADLVVLDADFVLKGVMRRGEWIVEPALG</sequence>
<dbReference type="GO" id="GO:0046872">
    <property type="term" value="F:metal ion binding"/>
    <property type="evidence" value="ECO:0007669"/>
    <property type="project" value="UniProtKB-KW"/>
</dbReference>
<keyword evidence="5 9" id="KW-0378">Hydrolase</keyword>
<dbReference type="InterPro" id="IPR003764">
    <property type="entry name" value="GlcNAc_6-P_deAcase"/>
</dbReference>
<name>A0A8D4BBB3_STRFA</name>
<dbReference type="Pfam" id="PF01979">
    <property type="entry name" value="Amidohydro_1"/>
    <property type="match status" value="1"/>
</dbReference>
<evidence type="ECO:0000313" key="15">
    <source>
        <dbReference type="Proteomes" id="UP000002066"/>
    </source>
</evidence>
<dbReference type="PANTHER" id="PTHR11113">
    <property type="entry name" value="N-ACETYLGLUCOSAMINE-6-PHOSPHATE DEACETYLASE"/>
    <property type="match status" value="1"/>
</dbReference>
<gene>
    <name evidence="14" type="ordered locus">Sfla_2801</name>
</gene>
<evidence type="ECO:0000256" key="12">
    <source>
        <dbReference type="PIRSR" id="PIRSR038994-3"/>
    </source>
</evidence>
<evidence type="ECO:0000256" key="11">
    <source>
        <dbReference type="PIRSR" id="PIRSR038994-2"/>
    </source>
</evidence>
<accession>A0A8D4BBB3</accession>
<dbReference type="PANTHER" id="PTHR11113:SF14">
    <property type="entry name" value="N-ACETYLGLUCOSAMINE-6-PHOSPHATE DEACETYLASE"/>
    <property type="match status" value="1"/>
</dbReference>
<proteinExistence type="inferred from homology"/>
<dbReference type="FunFam" id="3.20.20.140:FF:000004">
    <property type="entry name" value="N-acetylglucosamine-6-phosphate deacetylase"/>
    <property type="match status" value="1"/>
</dbReference>
<dbReference type="EC" id="3.5.1.25" evidence="2"/>
<feature type="binding site" evidence="11">
    <location>
        <position position="137"/>
    </location>
    <ligand>
        <name>substrate</name>
    </ligand>
</feature>
<organism evidence="14 15">
    <name type="scientific">Streptomyces pratensis (strain ATCC 33331 / IAF-45CD)</name>
    <dbReference type="NCBI Taxonomy" id="591167"/>
    <lineage>
        <taxon>Bacteria</taxon>
        <taxon>Bacillati</taxon>
        <taxon>Actinomycetota</taxon>
        <taxon>Actinomycetes</taxon>
        <taxon>Kitasatosporales</taxon>
        <taxon>Streptomycetaceae</taxon>
        <taxon>Streptomyces</taxon>
    </lineage>
</organism>
<dbReference type="GO" id="GO:0006046">
    <property type="term" value="P:N-acetylglucosamine catabolic process"/>
    <property type="evidence" value="ECO:0007669"/>
    <property type="project" value="TreeGrafter"/>
</dbReference>
<dbReference type="Gene3D" id="2.30.40.10">
    <property type="entry name" value="Urease, subunit C, domain 1"/>
    <property type="match status" value="1"/>
</dbReference>
<dbReference type="AlphaFoldDB" id="A0A8D4BBB3"/>
<dbReference type="InterPro" id="IPR006680">
    <property type="entry name" value="Amidohydro-rel"/>
</dbReference>
<dbReference type="Proteomes" id="UP000002066">
    <property type="component" value="Chromosome"/>
</dbReference>
<comment type="pathway">
    <text evidence="8">Amino-sugar metabolism; N-acetylneuraminate degradation; D-fructose 6-phosphate from N-acetylneuraminate: step 4/5.</text>
</comment>
<dbReference type="SUPFAM" id="SSF51556">
    <property type="entry name" value="Metallo-dependent hydrolases"/>
    <property type="match status" value="1"/>
</dbReference>
<keyword evidence="4 12" id="KW-0479">Metal-binding</keyword>
<feature type="binding site" evidence="12">
    <location>
        <position position="126"/>
    </location>
    <ligand>
        <name>Zn(2+)</name>
        <dbReference type="ChEBI" id="CHEBI:29105"/>
    </ligand>
</feature>
<dbReference type="OrthoDB" id="9776488at2"/>
<comment type="catalytic activity">
    <reaction evidence="7">
        <text>N-acetyl-D-glucosamine 6-phosphate + H2O = D-glucosamine 6-phosphate + acetate</text>
        <dbReference type="Rhea" id="RHEA:22936"/>
        <dbReference type="ChEBI" id="CHEBI:15377"/>
        <dbReference type="ChEBI" id="CHEBI:30089"/>
        <dbReference type="ChEBI" id="CHEBI:57513"/>
        <dbReference type="ChEBI" id="CHEBI:58725"/>
        <dbReference type="EC" id="3.5.1.25"/>
    </reaction>
</comment>
<dbReference type="InterPro" id="IPR011059">
    <property type="entry name" value="Metal-dep_hydrolase_composite"/>
</dbReference>
<evidence type="ECO:0000256" key="8">
    <source>
        <dbReference type="ARBA" id="ARBA00060590"/>
    </source>
</evidence>
<reference evidence="14 15" key="1">
    <citation type="submission" date="2011-01" db="EMBL/GenBank/DDBJ databases">
        <title>Complete sequence of chromosome of Streptomyces flavogriseus ATCC 33331.</title>
        <authorList>
            <consortium name="US DOE Joint Genome Institute"/>
            <person name="Lucas S."/>
            <person name="Copeland A."/>
            <person name="Lapidus A."/>
            <person name="Cheng J.-F."/>
            <person name="Goodwin L."/>
            <person name="Pitluck S."/>
            <person name="Davenport K."/>
            <person name="Detter J.C."/>
            <person name="Han C."/>
            <person name="Tapia R."/>
            <person name="Land M."/>
            <person name="Hauser L."/>
            <person name="Kyrpides N."/>
            <person name="Ivanova N."/>
            <person name="Ovchinnikova G."/>
            <person name="Pagani I."/>
            <person name="Brumm P."/>
            <person name="Mead D."/>
            <person name="Woyke T."/>
        </authorList>
    </citation>
    <scope>NUCLEOTIDE SEQUENCE [LARGE SCALE GENOMIC DNA]</scope>
    <source>
        <strain evidence="15">ATCC 33331 / IAF-45CD</strain>
    </source>
</reference>
<evidence type="ECO:0000256" key="10">
    <source>
        <dbReference type="PIRSR" id="PIRSR038994-1"/>
    </source>
</evidence>
<evidence type="ECO:0000256" key="2">
    <source>
        <dbReference type="ARBA" id="ARBA00011899"/>
    </source>
</evidence>
<dbReference type="EMBL" id="CP002475">
    <property type="protein sequence ID" value="ADW04229.1"/>
    <property type="molecule type" value="Genomic_DNA"/>
</dbReference>
<feature type="binding site" evidence="11">
    <location>
        <position position="248"/>
    </location>
    <ligand>
        <name>substrate</name>
    </ligand>
</feature>
<feature type="binding site" evidence="11">
    <location>
        <position position="224"/>
    </location>
    <ligand>
        <name>substrate</name>
    </ligand>
</feature>
<evidence type="ECO:0000256" key="3">
    <source>
        <dbReference type="ARBA" id="ARBA00018029"/>
    </source>
</evidence>
<evidence type="ECO:0000313" key="14">
    <source>
        <dbReference type="EMBL" id="ADW04229.1"/>
    </source>
</evidence>
<comment type="cofactor">
    <cofactor evidence="12">
        <name>a divalent metal cation</name>
        <dbReference type="ChEBI" id="CHEBI:60240"/>
    </cofactor>
    <text evidence="12">Binds 1 divalent metal cation per subunit.</text>
</comment>
<keyword evidence="6 9" id="KW-0119">Carbohydrate metabolism</keyword>
<feature type="active site" description="Proton donor/acceptor" evidence="10">
    <location>
        <position position="271"/>
    </location>
</feature>
<feature type="binding site" evidence="11">
    <location>
        <begin position="305"/>
        <end position="307"/>
    </location>
    <ligand>
        <name>substrate</name>
    </ligand>
</feature>
<dbReference type="CDD" id="cd00854">
    <property type="entry name" value="NagA"/>
    <property type="match status" value="1"/>
</dbReference>
<feature type="binding site" evidence="12">
    <location>
        <position position="192"/>
    </location>
    <ligand>
        <name>Zn(2+)</name>
        <dbReference type="ChEBI" id="CHEBI:29105"/>
    </ligand>
</feature>
<protein>
    <recommendedName>
        <fullName evidence="3">N-acetylglucosamine-6-phosphate deacetylase</fullName>
        <ecNumber evidence="2">3.5.1.25</ecNumber>
    </recommendedName>
</protein>
<dbReference type="GO" id="GO:0008448">
    <property type="term" value="F:N-acetylglucosamine-6-phosphate deacetylase activity"/>
    <property type="evidence" value="ECO:0007669"/>
    <property type="project" value="UniProtKB-EC"/>
</dbReference>
<dbReference type="InterPro" id="IPR032466">
    <property type="entry name" value="Metal_Hydrolase"/>
</dbReference>
<dbReference type="KEGG" id="sfa:Sfla_2801"/>
<evidence type="ECO:0000256" key="7">
    <source>
        <dbReference type="ARBA" id="ARBA00047647"/>
    </source>
</evidence>
<evidence type="ECO:0000256" key="1">
    <source>
        <dbReference type="ARBA" id="ARBA00010716"/>
    </source>
</evidence>
<evidence type="ECO:0000256" key="5">
    <source>
        <dbReference type="ARBA" id="ARBA00022801"/>
    </source>
</evidence>
<evidence type="ECO:0000256" key="4">
    <source>
        <dbReference type="ARBA" id="ARBA00022723"/>
    </source>
</evidence>
<dbReference type="Gene3D" id="3.20.20.140">
    <property type="entry name" value="Metal-dependent hydrolases"/>
    <property type="match status" value="1"/>
</dbReference>
<feature type="binding site" evidence="11">
    <location>
        <begin position="216"/>
        <end position="217"/>
    </location>
    <ligand>
        <name>substrate</name>
    </ligand>
</feature>
<comment type="similarity">
    <text evidence="1 9">Belongs to the metallo-dependent hydrolases superfamily. NagA family.</text>
</comment>
<evidence type="ECO:0000256" key="6">
    <source>
        <dbReference type="ARBA" id="ARBA00023277"/>
    </source>
</evidence>
<feature type="binding site" evidence="12">
    <location>
        <position position="213"/>
    </location>
    <ligand>
        <name>Zn(2+)</name>
        <dbReference type="ChEBI" id="CHEBI:29105"/>
    </ligand>
</feature>
<dbReference type="NCBIfam" id="TIGR00221">
    <property type="entry name" value="nagA"/>
    <property type="match status" value="1"/>
</dbReference>
<evidence type="ECO:0000259" key="13">
    <source>
        <dbReference type="Pfam" id="PF01979"/>
    </source>
</evidence>
<evidence type="ECO:0000256" key="9">
    <source>
        <dbReference type="PIRNR" id="PIRNR038994"/>
    </source>
</evidence>
<feature type="domain" description="Amidohydrolase-related" evidence="13">
    <location>
        <begin position="51"/>
        <end position="377"/>
    </location>
</feature>
<dbReference type="PIRSF" id="PIRSF038994">
    <property type="entry name" value="NagA"/>
    <property type="match status" value="1"/>
</dbReference>
<dbReference type="SUPFAM" id="SSF51338">
    <property type="entry name" value="Composite domain of metallo-dependent hydrolases"/>
    <property type="match status" value="1"/>
</dbReference>